<dbReference type="EMBL" id="CP003587">
    <property type="protein sequence ID" value="AGY57122.1"/>
    <property type="molecule type" value="Genomic_DNA"/>
</dbReference>
<evidence type="ECO:0000313" key="2">
    <source>
        <dbReference type="Proteomes" id="UP000017396"/>
    </source>
</evidence>
<keyword evidence="2" id="KW-1185">Reference proteome</keyword>
<dbReference type="HOGENOM" id="CLU_2058029_0_0_3"/>
<evidence type="ECO:0000313" key="1">
    <source>
        <dbReference type="EMBL" id="AGY57122.1"/>
    </source>
</evidence>
<gene>
    <name evidence="1" type="ORF">GKIL_0876</name>
</gene>
<dbReference type="AlphaFoldDB" id="U5QDT9"/>
<accession>U5QDT9</accession>
<dbReference type="RefSeq" id="WP_023172179.1">
    <property type="nucleotide sequence ID" value="NC_022600.1"/>
</dbReference>
<reference evidence="1 2" key="1">
    <citation type="journal article" date="2013" name="PLoS ONE">
        <title>Cultivation and Complete Genome Sequencing of Gloeobacter kilaueensis sp. nov., from a Lava Cave in Kilauea Caldera, Hawai'i.</title>
        <authorList>
            <person name="Saw J.H."/>
            <person name="Schatz M."/>
            <person name="Brown M.V."/>
            <person name="Kunkel D.D."/>
            <person name="Foster J.S."/>
            <person name="Shick H."/>
            <person name="Christensen S."/>
            <person name="Hou S."/>
            <person name="Wan X."/>
            <person name="Donachie S.P."/>
        </authorList>
    </citation>
    <scope>NUCLEOTIDE SEQUENCE [LARGE SCALE GENOMIC DNA]</scope>
    <source>
        <strain evidence="2">JS</strain>
    </source>
</reference>
<organism evidence="1 2">
    <name type="scientific">Gloeobacter kilaueensis (strain ATCC BAA-2537 / CCAP 1431/1 / ULC 316 / JS1)</name>
    <dbReference type="NCBI Taxonomy" id="1183438"/>
    <lineage>
        <taxon>Bacteria</taxon>
        <taxon>Bacillati</taxon>
        <taxon>Cyanobacteriota</taxon>
        <taxon>Cyanophyceae</taxon>
        <taxon>Gloeobacterales</taxon>
        <taxon>Gloeobacteraceae</taxon>
        <taxon>Gloeobacter</taxon>
    </lineage>
</organism>
<name>U5QDT9_GLOK1</name>
<dbReference type="Proteomes" id="UP000017396">
    <property type="component" value="Chromosome"/>
</dbReference>
<protein>
    <submittedName>
        <fullName evidence="1">Uncharacterized protein</fullName>
    </submittedName>
</protein>
<dbReference type="KEGG" id="glj:GKIL_0876"/>
<dbReference type="STRING" id="1183438.GKIL_0876"/>
<sequence>MIAGAPRRGPGRPRKSQPLAAIKAVIGDGVGTLPPLDRRWIGAAAASAALDMSARLLRTWAANPSAYGLTYGVHYRDLAGPASRRASYQFCVEEIRALISRPPCLRDAARGQGGGDVSH</sequence>
<proteinExistence type="predicted"/>